<keyword evidence="1" id="KW-0732">Signal</keyword>
<protein>
    <submittedName>
        <fullName evidence="2">Uncharacterized protein</fullName>
    </submittedName>
</protein>
<comment type="caution">
    <text evidence="2">The sequence shown here is derived from an EMBL/GenBank/DDBJ whole genome shotgun (WGS) entry which is preliminary data.</text>
</comment>
<feature type="chain" id="PRO_5037986311" evidence="1">
    <location>
        <begin position="20"/>
        <end position="155"/>
    </location>
</feature>
<reference evidence="2" key="1">
    <citation type="journal article" date="2014" name="Int. J. Syst. Evol. Microbiol.">
        <title>Complete genome sequence of Corynebacterium casei LMG S-19264T (=DSM 44701T), isolated from a smear-ripened cheese.</title>
        <authorList>
            <consortium name="US DOE Joint Genome Institute (JGI-PGF)"/>
            <person name="Walter F."/>
            <person name="Albersmeier A."/>
            <person name="Kalinowski J."/>
            <person name="Ruckert C."/>
        </authorList>
    </citation>
    <scope>NUCLEOTIDE SEQUENCE</scope>
    <source>
        <strain evidence="2">JCM 13306</strain>
    </source>
</reference>
<accession>A0A919KHG1</accession>
<dbReference type="Proteomes" id="UP000623958">
    <property type="component" value="Unassembled WGS sequence"/>
</dbReference>
<dbReference type="EMBL" id="BNBA01000005">
    <property type="protein sequence ID" value="GHH49468.1"/>
    <property type="molecule type" value="Genomic_DNA"/>
</dbReference>
<dbReference type="AlphaFoldDB" id="A0A919KHG1"/>
<sequence length="155" mass="16865">MIRRTALLAVIATAPACLATEMDGNPAFQCGGETLAQDWRVAARDIEDKESARKLVDAIFCAPESTASSAFLRSHLDASVLISTSSTGDREEHAAVPREKIGRLPMFNAAKDRQFHVRADSSKLILETSNEACLDTVTLVYDKTWLVTGYESACD</sequence>
<evidence type="ECO:0000313" key="3">
    <source>
        <dbReference type="Proteomes" id="UP000623958"/>
    </source>
</evidence>
<proteinExistence type="predicted"/>
<evidence type="ECO:0000256" key="1">
    <source>
        <dbReference type="SAM" id="SignalP"/>
    </source>
</evidence>
<organism evidence="2 3">
    <name type="scientific">Xanthomonas boreopolis</name>
    <dbReference type="NCBI Taxonomy" id="86183"/>
    <lineage>
        <taxon>Bacteria</taxon>
        <taxon>Pseudomonadati</taxon>
        <taxon>Pseudomonadota</taxon>
        <taxon>Gammaproteobacteria</taxon>
        <taxon>Lysobacterales</taxon>
        <taxon>Lysobacteraceae</taxon>
        <taxon>Xanthomonas</taxon>
    </lineage>
</organism>
<reference evidence="2" key="2">
    <citation type="submission" date="2020-09" db="EMBL/GenBank/DDBJ databases">
        <authorList>
            <person name="Sun Q."/>
            <person name="Ohkuma M."/>
        </authorList>
    </citation>
    <scope>NUCLEOTIDE SEQUENCE</scope>
    <source>
        <strain evidence="2">JCM 13306</strain>
    </source>
</reference>
<dbReference type="RefSeq" id="WP_434028663.1">
    <property type="nucleotide sequence ID" value="NZ_BNBA01000005.1"/>
</dbReference>
<keyword evidence="3" id="KW-1185">Reference proteome</keyword>
<name>A0A919KHG1_9XANT</name>
<feature type="signal peptide" evidence="1">
    <location>
        <begin position="1"/>
        <end position="19"/>
    </location>
</feature>
<evidence type="ECO:0000313" key="2">
    <source>
        <dbReference type="EMBL" id="GHH49468.1"/>
    </source>
</evidence>
<gene>
    <name evidence="2" type="ORF">GCM10009090_08910</name>
</gene>